<evidence type="ECO:0000313" key="2">
    <source>
        <dbReference type="EMBL" id="KAA6390435.1"/>
    </source>
</evidence>
<dbReference type="EMBL" id="SNRW01003219">
    <property type="protein sequence ID" value="KAA6390435.1"/>
    <property type="molecule type" value="Genomic_DNA"/>
</dbReference>
<name>A0A5J4W6T4_9EUKA</name>
<evidence type="ECO:0000313" key="3">
    <source>
        <dbReference type="Proteomes" id="UP000324800"/>
    </source>
</evidence>
<comment type="caution">
    <text evidence="2">The sequence shown here is derived from an EMBL/GenBank/DDBJ whole genome shotgun (WGS) entry which is preliminary data.</text>
</comment>
<feature type="compositionally biased region" description="Low complexity" evidence="1">
    <location>
        <begin position="195"/>
        <end position="210"/>
    </location>
</feature>
<accession>A0A5J4W6T4</accession>
<gene>
    <name evidence="2" type="ORF">EZS28_014040</name>
</gene>
<organism evidence="2 3">
    <name type="scientific">Streblomastix strix</name>
    <dbReference type="NCBI Taxonomy" id="222440"/>
    <lineage>
        <taxon>Eukaryota</taxon>
        <taxon>Metamonada</taxon>
        <taxon>Preaxostyla</taxon>
        <taxon>Oxymonadida</taxon>
        <taxon>Streblomastigidae</taxon>
        <taxon>Streblomastix</taxon>
    </lineage>
</organism>
<reference evidence="2 3" key="1">
    <citation type="submission" date="2019-03" db="EMBL/GenBank/DDBJ databases">
        <title>Single cell metagenomics reveals metabolic interactions within the superorganism composed of flagellate Streblomastix strix and complex community of Bacteroidetes bacteria on its surface.</title>
        <authorList>
            <person name="Treitli S.C."/>
            <person name="Kolisko M."/>
            <person name="Husnik F."/>
            <person name="Keeling P."/>
            <person name="Hampl V."/>
        </authorList>
    </citation>
    <scope>NUCLEOTIDE SEQUENCE [LARGE SCALE GENOMIC DNA]</scope>
    <source>
        <strain evidence="2">ST1C</strain>
    </source>
</reference>
<feature type="region of interest" description="Disordered" evidence="1">
    <location>
        <begin position="195"/>
        <end position="216"/>
    </location>
</feature>
<evidence type="ECO:0000256" key="1">
    <source>
        <dbReference type="SAM" id="MobiDB-lite"/>
    </source>
</evidence>
<dbReference type="AlphaFoldDB" id="A0A5J4W6T4"/>
<dbReference type="Proteomes" id="UP000324800">
    <property type="component" value="Unassembled WGS sequence"/>
</dbReference>
<sequence length="216" mass="24526">MGQGDRWGDLPLRYRKSAGNMISDNNQFPRATPSSGLTLRHHPFIKRKTNVQYDPNNLNQLSEFSTMHATQHSNDGVILNAEAEAAAQMAASGLSYSRSLMHSDRGRIKDVLSATLPIRSKKEGYYEKKKDQQWQRNTDLKNYKQLISQYYDEARNEQLQSTKLIPDEKAETDFINVPHIQPSPASVRLQKNLNSLKSSESQTQSSNNISEDTITK</sequence>
<protein>
    <submittedName>
        <fullName evidence="2">Uncharacterized protein</fullName>
    </submittedName>
</protein>
<proteinExistence type="predicted"/>